<dbReference type="InterPro" id="IPR003660">
    <property type="entry name" value="HAMP_dom"/>
</dbReference>
<dbReference type="PANTHER" id="PTHR34220">
    <property type="entry name" value="SENSOR HISTIDINE KINASE YPDA"/>
    <property type="match status" value="1"/>
</dbReference>
<sequence>MSLFARIKTFIGNLRLRERMLFIYIAGGILPILLLDIYTYQNTRSVLIQKAKESEMDGLNMIADSMSESMSVISDISKQMYFDEKIEHIAFHQYENYSEILADYRDYDTISDYLKYYYHEISSITLYLNNDTISNNEYFVHVDQEIAEKPWYQNTLDLDGKPYWSYSYDSLKRKDSLRMSRLLYTKDMEPVGVLAITMQYKRTELPVQERTQDTYLVYDDTVVLHRNENNRDTDEMILLLKQIKDDTYSGKVRFQGEDTCLLSTVRVKPDYSDDYYTLVSVCPYEEIAGSAARSALGSLVPQLVCVAFGLGIILAFSNQFSARVNTFRLQMHKAATGDFNITEDIGGEDEITDLYRDLKVMIDSIQELMNNVIKERVQKEQVNARQKEVEFKMLASQINPHFLYNTLETIRMQARIHNQPDIEELAKMLAKIMRRNIQVSNTLQPLKSELKLVEYYLKIQDYRFHDRIHYSIETEGDISSLKVMPLLIQPFVENAFVHGLEAKESGGEIVIRVEVRSHLWITVSDNGCGMSMEKLDEVRKALNDFDNLDRTHIGICNVNQRIKLQYGENYGVEFESKTGVGTKVSIKLPVLTSEIE</sequence>
<dbReference type="Gene3D" id="3.30.565.10">
    <property type="entry name" value="Histidine kinase-like ATPase, C-terminal domain"/>
    <property type="match status" value="1"/>
</dbReference>
<evidence type="ECO:0000256" key="5">
    <source>
        <dbReference type="SAM" id="Phobius"/>
    </source>
</evidence>
<dbReference type="SUPFAM" id="SSF158472">
    <property type="entry name" value="HAMP domain-like"/>
    <property type="match status" value="1"/>
</dbReference>
<organism evidence="7 8">
    <name type="scientific">Roseburia intestinalis</name>
    <dbReference type="NCBI Taxonomy" id="166486"/>
    <lineage>
        <taxon>Bacteria</taxon>
        <taxon>Bacillati</taxon>
        <taxon>Bacillota</taxon>
        <taxon>Clostridia</taxon>
        <taxon>Lachnospirales</taxon>
        <taxon>Lachnospiraceae</taxon>
        <taxon>Roseburia</taxon>
    </lineage>
</organism>
<keyword evidence="4" id="KW-0418">Kinase</keyword>
<evidence type="ECO:0000313" key="7">
    <source>
        <dbReference type="EMBL" id="MVQ44748.1"/>
    </source>
</evidence>
<dbReference type="SMART" id="SM00304">
    <property type="entry name" value="HAMP"/>
    <property type="match status" value="1"/>
</dbReference>
<evidence type="ECO:0000256" key="3">
    <source>
        <dbReference type="ARBA" id="ARBA00022679"/>
    </source>
</evidence>
<dbReference type="SUPFAM" id="SSF55874">
    <property type="entry name" value="ATPase domain of HSP90 chaperone/DNA topoisomerase II/histidine kinase"/>
    <property type="match status" value="1"/>
</dbReference>
<dbReference type="AlphaFoldDB" id="A0A6L6XCM0"/>
<dbReference type="Pfam" id="PF06580">
    <property type="entry name" value="His_kinase"/>
    <property type="match status" value="1"/>
</dbReference>
<dbReference type="InterPro" id="IPR050640">
    <property type="entry name" value="Bact_2-comp_sensor_kinase"/>
</dbReference>
<gene>
    <name evidence="7" type="ORF">GCK47_03225</name>
</gene>
<dbReference type="InterPro" id="IPR003594">
    <property type="entry name" value="HATPase_dom"/>
</dbReference>
<keyword evidence="5" id="KW-0472">Membrane</keyword>
<evidence type="ECO:0000256" key="4">
    <source>
        <dbReference type="ARBA" id="ARBA00022777"/>
    </source>
</evidence>
<dbReference type="InterPro" id="IPR010559">
    <property type="entry name" value="Sig_transdc_His_kin_internal"/>
</dbReference>
<dbReference type="InterPro" id="IPR036890">
    <property type="entry name" value="HATPase_C_sf"/>
</dbReference>
<dbReference type="SMART" id="SM00387">
    <property type="entry name" value="HATPase_c"/>
    <property type="match status" value="1"/>
</dbReference>
<evidence type="ECO:0000259" key="6">
    <source>
        <dbReference type="PROSITE" id="PS50885"/>
    </source>
</evidence>
<keyword evidence="2" id="KW-0597">Phosphoprotein</keyword>
<keyword evidence="3" id="KW-0808">Transferase</keyword>
<keyword evidence="5" id="KW-1133">Transmembrane helix</keyword>
<accession>A0A6L6XCM0</accession>
<name>A0A6L6XCM0_9FIRM</name>
<keyword evidence="5" id="KW-0812">Transmembrane</keyword>
<dbReference type="Proteomes" id="UP000479531">
    <property type="component" value="Unassembled WGS sequence"/>
</dbReference>
<reference evidence="7 8" key="1">
    <citation type="submission" date="2019-10" db="EMBL/GenBank/DDBJ databases">
        <title>Roseburia spp. ameliorate alcoholic fatty liver via restoration of gut barrier function.</title>
        <authorList>
            <person name="Seo B."/>
            <person name="Ko G."/>
        </authorList>
    </citation>
    <scope>NUCLEOTIDE SEQUENCE [LARGE SCALE GENOMIC DNA]</scope>
    <source>
        <strain evidence="7 8">SNUG30017</strain>
    </source>
</reference>
<feature type="transmembrane region" description="Helical" evidence="5">
    <location>
        <begin position="21"/>
        <end position="40"/>
    </location>
</feature>
<proteinExistence type="predicted"/>
<comment type="caution">
    <text evidence="7">The sequence shown here is derived from an EMBL/GenBank/DDBJ whole genome shotgun (WGS) entry which is preliminary data.</text>
</comment>
<protein>
    <submittedName>
        <fullName evidence="7">HAMP domain-containing protein</fullName>
    </submittedName>
</protein>
<dbReference type="EMBL" id="WGGT01000002">
    <property type="protein sequence ID" value="MVQ44748.1"/>
    <property type="molecule type" value="Genomic_DNA"/>
</dbReference>
<dbReference type="GO" id="GO:0016020">
    <property type="term" value="C:membrane"/>
    <property type="evidence" value="ECO:0007669"/>
    <property type="project" value="UniProtKB-SubCell"/>
</dbReference>
<dbReference type="PROSITE" id="PS50885">
    <property type="entry name" value="HAMP"/>
    <property type="match status" value="1"/>
</dbReference>
<evidence type="ECO:0000313" key="8">
    <source>
        <dbReference type="Proteomes" id="UP000479531"/>
    </source>
</evidence>
<evidence type="ECO:0000256" key="1">
    <source>
        <dbReference type="ARBA" id="ARBA00004370"/>
    </source>
</evidence>
<dbReference type="Gene3D" id="6.10.340.10">
    <property type="match status" value="1"/>
</dbReference>
<dbReference type="PANTHER" id="PTHR34220:SF7">
    <property type="entry name" value="SENSOR HISTIDINE KINASE YPDA"/>
    <property type="match status" value="1"/>
</dbReference>
<dbReference type="Pfam" id="PF02518">
    <property type="entry name" value="HATPase_c"/>
    <property type="match status" value="1"/>
</dbReference>
<feature type="domain" description="HAMP" evidence="6">
    <location>
        <begin position="318"/>
        <end position="370"/>
    </location>
</feature>
<evidence type="ECO:0000256" key="2">
    <source>
        <dbReference type="ARBA" id="ARBA00022553"/>
    </source>
</evidence>
<dbReference type="GO" id="GO:0000155">
    <property type="term" value="F:phosphorelay sensor kinase activity"/>
    <property type="evidence" value="ECO:0007669"/>
    <property type="project" value="InterPro"/>
</dbReference>
<comment type="subcellular location">
    <subcellularLocation>
        <location evidence="1">Membrane</location>
    </subcellularLocation>
</comment>